<dbReference type="PANTHER" id="PTHR47165:SF4">
    <property type="entry name" value="OS03G0429900 PROTEIN"/>
    <property type="match status" value="1"/>
</dbReference>
<feature type="compositionally biased region" description="Low complexity" evidence="1">
    <location>
        <begin position="336"/>
        <end position="347"/>
    </location>
</feature>
<evidence type="ECO:0000313" key="3">
    <source>
        <dbReference type="EMBL" id="CAL1368087.1"/>
    </source>
</evidence>
<gene>
    <name evidence="3" type="ORF">LTRI10_LOCUS11406</name>
</gene>
<protein>
    <recommendedName>
        <fullName evidence="2">Replication protein A 70 kDa DNA-binding subunit B/D first OB fold domain-containing protein</fullName>
    </recommendedName>
</protein>
<feature type="region of interest" description="Disordered" evidence="1">
    <location>
        <begin position="328"/>
        <end position="383"/>
    </location>
</feature>
<sequence>MEVNRMRDLDSEKQLWSGHCRVSRLWLGVNVMTDKVLHLDLILLDSKGNDIWVLIPLVLQNKFKQLLKQHHVYIIKVFDIKETGLTHRPIANPYVMSFTRKTTVQHIPDIPSIPTFKFTFMKASDMASKKEETVILSDVVGELVRHSNVIKTSNITRRTVRKELQMKLIEGDVVKVTIWGRVIEQLDKIVNDAGERQIILVVTAVTVNEFKEVLSFSSSGSTVLYGTLDIPAVTAFTTRYRVKLEVQSESNSATFIVFDYEAHRFFGISANELFDKTGQNSTSPPEKLLEIVSTTKEFHVKFKFNPYEDGQADFTVLRILDGTAKEKDLPLHKDGSSSSITTSSKSSQPLPDANQIANLEESDGSVKGPDTSANKLKRKMSLE</sequence>
<keyword evidence="4" id="KW-1185">Reference proteome</keyword>
<feature type="domain" description="Replication protein A 70 kDa DNA-binding subunit B/D first OB fold" evidence="2">
    <location>
        <begin position="4"/>
        <end position="106"/>
    </location>
</feature>
<dbReference type="AlphaFoldDB" id="A0AAV2D5Q1"/>
<name>A0AAV2D5Q1_9ROSI</name>
<dbReference type="InterPro" id="IPR003871">
    <property type="entry name" value="RFA1B/D_OB_1st"/>
</dbReference>
<reference evidence="3 4" key="1">
    <citation type="submission" date="2024-04" db="EMBL/GenBank/DDBJ databases">
        <authorList>
            <person name="Fracassetti M."/>
        </authorList>
    </citation>
    <scope>NUCLEOTIDE SEQUENCE [LARGE SCALE GENOMIC DNA]</scope>
</reference>
<accession>A0AAV2D5Q1</accession>
<dbReference type="InterPro" id="IPR012340">
    <property type="entry name" value="NA-bd_OB-fold"/>
</dbReference>
<dbReference type="Pfam" id="PF02721">
    <property type="entry name" value="DUF223"/>
    <property type="match status" value="1"/>
</dbReference>
<organism evidence="3 4">
    <name type="scientific">Linum trigynum</name>
    <dbReference type="NCBI Taxonomy" id="586398"/>
    <lineage>
        <taxon>Eukaryota</taxon>
        <taxon>Viridiplantae</taxon>
        <taxon>Streptophyta</taxon>
        <taxon>Embryophyta</taxon>
        <taxon>Tracheophyta</taxon>
        <taxon>Spermatophyta</taxon>
        <taxon>Magnoliopsida</taxon>
        <taxon>eudicotyledons</taxon>
        <taxon>Gunneridae</taxon>
        <taxon>Pentapetalae</taxon>
        <taxon>rosids</taxon>
        <taxon>fabids</taxon>
        <taxon>Malpighiales</taxon>
        <taxon>Linaceae</taxon>
        <taxon>Linum</taxon>
    </lineage>
</organism>
<evidence type="ECO:0000313" key="4">
    <source>
        <dbReference type="Proteomes" id="UP001497516"/>
    </source>
</evidence>
<proteinExistence type="predicted"/>
<dbReference type="CDD" id="cd04480">
    <property type="entry name" value="RPA1_DBD_A_like"/>
    <property type="match status" value="1"/>
</dbReference>
<dbReference type="EMBL" id="OZ034815">
    <property type="protein sequence ID" value="CAL1368087.1"/>
    <property type="molecule type" value="Genomic_DNA"/>
</dbReference>
<evidence type="ECO:0000259" key="2">
    <source>
        <dbReference type="Pfam" id="PF02721"/>
    </source>
</evidence>
<dbReference type="Proteomes" id="UP001497516">
    <property type="component" value="Chromosome 2"/>
</dbReference>
<dbReference type="Gene3D" id="2.40.50.140">
    <property type="entry name" value="Nucleic acid-binding proteins"/>
    <property type="match status" value="2"/>
</dbReference>
<evidence type="ECO:0000256" key="1">
    <source>
        <dbReference type="SAM" id="MobiDB-lite"/>
    </source>
</evidence>
<dbReference type="SUPFAM" id="SSF50249">
    <property type="entry name" value="Nucleic acid-binding proteins"/>
    <property type="match status" value="3"/>
</dbReference>
<dbReference type="PANTHER" id="PTHR47165">
    <property type="entry name" value="OS03G0429900 PROTEIN"/>
    <property type="match status" value="1"/>
</dbReference>